<comment type="similarity">
    <text evidence="4 9">Belongs to the mannonate dehydratase family.</text>
</comment>
<dbReference type="PANTHER" id="PTHR30387:SF2">
    <property type="entry name" value="MANNONATE DEHYDRATASE"/>
    <property type="match status" value="1"/>
</dbReference>
<dbReference type="GO" id="GO:0008927">
    <property type="term" value="F:mannonate dehydratase activity"/>
    <property type="evidence" value="ECO:0007669"/>
    <property type="project" value="UniProtKB-UniRule"/>
</dbReference>
<reference evidence="11" key="1">
    <citation type="submission" date="2016-10" db="EMBL/GenBank/DDBJ databases">
        <authorList>
            <person name="Varghese N."/>
            <person name="Submissions S."/>
        </authorList>
    </citation>
    <scope>NUCLEOTIDE SEQUENCE [LARGE SCALE GENOMIC DNA]</scope>
    <source>
        <strain evidence="11">DSM 26921</strain>
    </source>
</reference>
<dbReference type="PANTHER" id="PTHR30387">
    <property type="entry name" value="MANNONATE DEHYDRATASE"/>
    <property type="match status" value="1"/>
</dbReference>
<comment type="pathway">
    <text evidence="3 9">Carbohydrate metabolism; pentose and glucuronate interconversion.</text>
</comment>
<dbReference type="OrthoDB" id="9780250at2"/>
<gene>
    <name evidence="9" type="primary">uxuA</name>
    <name evidence="10" type="ORF">SAMN04488002_2095</name>
</gene>
<dbReference type="NCBIfam" id="NF003027">
    <property type="entry name" value="PRK03906.1"/>
    <property type="match status" value="1"/>
</dbReference>
<dbReference type="HAMAP" id="MF_00106">
    <property type="entry name" value="UxuA"/>
    <property type="match status" value="1"/>
</dbReference>
<dbReference type="SUPFAM" id="SSF51658">
    <property type="entry name" value="Xylose isomerase-like"/>
    <property type="match status" value="1"/>
</dbReference>
<proteinExistence type="inferred from homology"/>
<evidence type="ECO:0000256" key="3">
    <source>
        <dbReference type="ARBA" id="ARBA00004892"/>
    </source>
</evidence>
<comment type="catalytic activity">
    <reaction evidence="1 9">
        <text>D-mannonate = 2-dehydro-3-deoxy-D-gluconate + H2O</text>
        <dbReference type="Rhea" id="RHEA:20097"/>
        <dbReference type="ChEBI" id="CHEBI:15377"/>
        <dbReference type="ChEBI" id="CHEBI:17767"/>
        <dbReference type="ChEBI" id="CHEBI:57990"/>
        <dbReference type="EC" id="4.2.1.8"/>
    </reaction>
</comment>
<evidence type="ECO:0000256" key="5">
    <source>
        <dbReference type="ARBA" id="ARBA00012927"/>
    </source>
</evidence>
<keyword evidence="6 9" id="KW-0408">Iron</keyword>
<evidence type="ECO:0000256" key="9">
    <source>
        <dbReference type="HAMAP-Rule" id="MF_00106"/>
    </source>
</evidence>
<accession>A0A1I6GWS1</accession>
<dbReference type="Pfam" id="PF03786">
    <property type="entry name" value="UxuA"/>
    <property type="match status" value="1"/>
</dbReference>
<evidence type="ECO:0000256" key="1">
    <source>
        <dbReference type="ARBA" id="ARBA00001794"/>
    </source>
</evidence>
<name>A0A1I6GWS1_9RHOB</name>
<organism evidence="10 11">
    <name type="scientific">Litoreibacter janthinus</name>
    <dbReference type="NCBI Taxonomy" id="670154"/>
    <lineage>
        <taxon>Bacteria</taxon>
        <taxon>Pseudomonadati</taxon>
        <taxon>Pseudomonadota</taxon>
        <taxon>Alphaproteobacteria</taxon>
        <taxon>Rhodobacterales</taxon>
        <taxon>Roseobacteraceae</taxon>
        <taxon>Litoreibacter</taxon>
    </lineage>
</organism>
<evidence type="ECO:0000256" key="8">
    <source>
        <dbReference type="ARBA" id="ARBA00023239"/>
    </source>
</evidence>
<keyword evidence="8 9" id="KW-0456">Lyase</keyword>
<keyword evidence="7 9" id="KW-0464">Manganese</keyword>
<keyword evidence="11" id="KW-1185">Reference proteome</keyword>
<dbReference type="PIRSF" id="PIRSF016049">
    <property type="entry name" value="Man_dehyd"/>
    <property type="match status" value="1"/>
</dbReference>
<dbReference type="GO" id="GO:0008198">
    <property type="term" value="F:ferrous iron binding"/>
    <property type="evidence" value="ECO:0007669"/>
    <property type="project" value="TreeGrafter"/>
</dbReference>
<evidence type="ECO:0000256" key="2">
    <source>
        <dbReference type="ARBA" id="ARBA00002713"/>
    </source>
</evidence>
<dbReference type="Proteomes" id="UP000199658">
    <property type="component" value="Unassembled WGS sequence"/>
</dbReference>
<dbReference type="NCBIfam" id="TIGR00695">
    <property type="entry name" value="uxuA"/>
    <property type="match status" value="1"/>
</dbReference>
<protein>
    <recommendedName>
        <fullName evidence="5 9">Mannonate dehydratase</fullName>
        <ecNumber evidence="5 9">4.2.1.8</ecNumber>
    </recommendedName>
    <alternativeName>
        <fullName evidence="9">D-mannonate hydro-lyase</fullName>
    </alternativeName>
</protein>
<dbReference type="GO" id="GO:0030145">
    <property type="term" value="F:manganese ion binding"/>
    <property type="evidence" value="ECO:0007669"/>
    <property type="project" value="TreeGrafter"/>
</dbReference>
<dbReference type="AlphaFoldDB" id="A0A1I6GWS1"/>
<dbReference type="RefSeq" id="WP_090216402.1">
    <property type="nucleotide sequence ID" value="NZ_FOYO01000001.1"/>
</dbReference>
<evidence type="ECO:0000256" key="6">
    <source>
        <dbReference type="ARBA" id="ARBA00023004"/>
    </source>
</evidence>
<evidence type="ECO:0000256" key="7">
    <source>
        <dbReference type="ARBA" id="ARBA00023211"/>
    </source>
</evidence>
<dbReference type="InterPro" id="IPR004628">
    <property type="entry name" value="Man_deHydtase"/>
</dbReference>
<dbReference type="GO" id="GO:0042840">
    <property type="term" value="P:D-glucuronate catabolic process"/>
    <property type="evidence" value="ECO:0007669"/>
    <property type="project" value="TreeGrafter"/>
</dbReference>
<dbReference type="UniPathway" id="UPA00246"/>
<comment type="cofactor">
    <cofactor evidence="9">
        <name>Fe(2+)</name>
        <dbReference type="ChEBI" id="CHEBI:29033"/>
    </cofactor>
    <cofactor evidence="9">
        <name>Mn(2+)</name>
        <dbReference type="ChEBI" id="CHEBI:29035"/>
    </cofactor>
</comment>
<dbReference type="EMBL" id="FOYO01000001">
    <property type="protein sequence ID" value="SFR46675.1"/>
    <property type="molecule type" value="Genomic_DNA"/>
</dbReference>
<evidence type="ECO:0000313" key="10">
    <source>
        <dbReference type="EMBL" id="SFR46675.1"/>
    </source>
</evidence>
<dbReference type="InterPro" id="IPR036237">
    <property type="entry name" value="Xyl_isomerase-like_sf"/>
</dbReference>
<evidence type="ECO:0000256" key="4">
    <source>
        <dbReference type="ARBA" id="ARBA00007389"/>
    </source>
</evidence>
<dbReference type="STRING" id="670154.SAMN04488002_2095"/>
<dbReference type="EC" id="4.2.1.8" evidence="5 9"/>
<sequence>MIESWRWYGDLDAISLEEIAQTGARGIVTALHEIPYGEVWPSDAIAARKARVEAGGFEWVVVESLPIHERIKKGEGDLSALFANYRQSMANLAGEGVTTICYNFMPLLDWTRTDLNAPVAGGATCLRFEAVRMAAFEIHMLGRQDAEDDYPDDVRAKAASWFQQATEADRDSLLASIMAGMPGAFDRYDVAGLRQALATYDGVGREGLRRNYKRFLDEVVPTSEELGVKLCVHPDDPPRDILGLPRIVSNGDDLDWILAAHDSPANGITLCSGSLGANPANDVPAIAARVADRIHFAHLRNVAKDPDGSFEEAAHLEGDTDMVALVRVLLDEQARRLDAGRADHLIPFRPDHGHHMLSDLSRDLIPGYPLIGRLRGLAELRGVISALSHAG</sequence>
<evidence type="ECO:0000313" key="11">
    <source>
        <dbReference type="Proteomes" id="UP000199658"/>
    </source>
</evidence>
<comment type="function">
    <text evidence="2 9">Catalyzes the dehydration of D-mannonate.</text>
</comment>
<dbReference type="Gene3D" id="3.20.20.150">
    <property type="entry name" value="Divalent-metal-dependent TIM barrel enzymes"/>
    <property type="match status" value="1"/>
</dbReference>